<dbReference type="PANTHER" id="PTHR30255:SF2">
    <property type="entry name" value="SINGLE-STRANDED-DNA-SPECIFIC EXONUCLEASE RECJ"/>
    <property type="match status" value="1"/>
</dbReference>
<dbReference type="GO" id="GO:0008409">
    <property type="term" value="F:5'-3' exonuclease activity"/>
    <property type="evidence" value="ECO:0007669"/>
    <property type="project" value="InterPro"/>
</dbReference>
<evidence type="ECO:0000256" key="4">
    <source>
        <dbReference type="ARBA" id="ARBA00022801"/>
    </source>
</evidence>
<dbReference type="Pfam" id="PF17768">
    <property type="entry name" value="RecJ_OB"/>
    <property type="match status" value="1"/>
</dbReference>
<evidence type="ECO:0000256" key="6">
    <source>
        <dbReference type="SAM" id="Coils"/>
    </source>
</evidence>
<gene>
    <name evidence="10" type="primary">recJ</name>
    <name evidence="10" type="ORF">REIFOR_02199</name>
</gene>
<evidence type="ECO:0000256" key="5">
    <source>
        <dbReference type="ARBA" id="ARBA00022839"/>
    </source>
</evidence>
<evidence type="ECO:0000313" key="11">
    <source>
        <dbReference type="Proteomes" id="UP000229757"/>
    </source>
</evidence>
<evidence type="ECO:0000256" key="2">
    <source>
        <dbReference type="ARBA" id="ARBA00019841"/>
    </source>
</evidence>
<dbReference type="Gene3D" id="3.10.310.30">
    <property type="match status" value="1"/>
</dbReference>
<name>A0A2K8KRU2_9GAMM</name>
<evidence type="ECO:0000259" key="9">
    <source>
        <dbReference type="Pfam" id="PF17768"/>
    </source>
</evidence>
<feature type="coiled-coil region" evidence="6">
    <location>
        <begin position="308"/>
        <end position="335"/>
    </location>
</feature>
<dbReference type="OrthoDB" id="9809852at2"/>
<reference evidence="10 11" key="1">
    <citation type="journal article" date="2017" name="Environ. Microbiol.">
        <title>Genomic and physiological analyses of 'Reinekea forsetii' reveal a versatile opportunistic lifestyle during spring algae blooms.</title>
        <authorList>
            <person name="Avci B."/>
            <person name="Hahnke R.L."/>
            <person name="Chafee M."/>
            <person name="Fischer T."/>
            <person name="Gruber-Vodicka H."/>
            <person name="Tegetmeyer H.E."/>
            <person name="Harder J."/>
            <person name="Fuchs B.M."/>
            <person name="Amann R.I."/>
            <person name="Teeling H."/>
        </authorList>
    </citation>
    <scope>NUCLEOTIDE SEQUENCE [LARGE SCALE GENOMIC DNA]</scope>
    <source>
        <strain evidence="10 11">Hel1_31_D35</strain>
    </source>
</reference>
<dbReference type="GO" id="GO:0003676">
    <property type="term" value="F:nucleic acid binding"/>
    <property type="evidence" value="ECO:0007669"/>
    <property type="project" value="InterPro"/>
</dbReference>
<evidence type="ECO:0000256" key="3">
    <source>
        <dbReference type="ARBA" id="ARBA00022722"/>
    </source>
</evidence>
<dbReference type="GO" id="GO:0006310">
    <property type="term" value="P:DNA recombination"/>
    <property type="evidence" value="ECO:0007669"/>
    <property type="project" value="InterPro"/>
</dbReference>
<keyword evidence="4" id="KW-0378">Hydrolase</keyword>
<dbReference type="NCBIfam" id="TIGR00644">
    <property type="entry name" value="recJ"/>
    <property type="match status" value="1"/>
</dbReference>
<dbReference type="GO" id="GO:0006281">
    <property type="term" value="P:DNA repair"/>
    <property type="evidence" value="ECO:0007669"/>
    <property type="project" value="InterPro"/>
</dbReference>
<evidence type="ECO:0000259" key="7">
    <source>
        <dbReference type="Pfam" id="PF01368"/>
    </source>
</evidence>
<evidence type="ECO:0000259" key="8">
    <source>
        <dbReference type="Pfam" id="PF02272"/>
    </source>
</evidence>
<evidence type="ECO:0000256" key="1">
    <source>
        <dbReference type="ARBA" id="ARBA00005915"/>
    </source>
</evidence>
<feature type="domain" description="DHHA1" evidence="8">
    <location>
        <begin position="356"/>
        <end position="448"/>
    </location>
</feature>
<dbReference type="KEGG" id="rfo:REIFOR_02199"/>
<dbReference type="InterPro" id="IPR038763">
    <property type="entry name" value="DHH_sf"/>
</dbReference>
<evidence type="ECO:0000313" key="10">
    <source>
        <dbReference type="EMBL" id="ATX77332.1"/>
    </source>
</evidence>
<dbReference type="Pfam" id="PF02272">
    <property type="entry name" value="DHHA1"/>
    <property type="match status" value="1"/>
</dbReference>
<dbReference type="Gene3D" id="3.90.1640.30">
    <property type="match status" value="1"/>
</dbReference>
<keyword evidence="3" id="KW-0540">Nuclease</keyword>
<dbReference type="InterPro" id="IPR003156">
    <property type="entry name" value="DHHA1_dom"/>
</dbReference>
<dbReference type="RefSeq" id="WP_100257601.1">
    <property type="nucleotide sequence ID" value="NZ_CP011797.1"/>
</dbReference>
<accession>A0A2K8KRU2</accession>
<sequence length="572" mass="62508">MPESVSNAIAGFDIRTRAVPTDLTSLHANPLLHRLYAARGIRSSDQLDTSLAGLLPWQSLKGIDQAIDLLINARTEHQRVLIIGDYDTDGATATALAVLGLRSMGLSVDFLLPNRFEYGYGLSPEIVDLALTKAPDLIITVDNGIASFDGVARAKAAGVRVLITDHHLPAEGLPQADAIINPNQPGCAFASKAACGCTVFYYLLIALRARLRAEQVADLPNLGQWLDLVAVATVADVVPLDANNRRLVQQGLQRIRKGQCRLGIKALFSVAGRSWQTARAADFGFVVGPRLNAAGRLDDMTIGVALLLADNELEATTLAQQLQDLNMERRQIEASMLHDVEVKMGRLVLDSTQHGCVIYGDDWHEGVIGILASRVKDRIHRPVIALAPGDNGLLKGSARSVVGVHLRDSLDWISKQQPQLLEKFGGHAMAAGLTLKAENLDALRHWFDLAIAHFSEPDALTAHLWTDGGLPAEWLTLENALMLESAGPWGQAFPEPYFVGTWTLVAQKILAEKHLKMTLLCGQQQIQAIAFNVDLDQWPTQRSQVRGVYQLSCNRFRGEESLQLMFNRLEPV</sequence>
<dbReference type="EMBL" id="CP011797">
    <property type="protein sequence ID" value="ATX77332.1"/>
    <property type="molecule type" value="Genomic_DNA"/>
</dbReference>
<dbReference type="Pfam" id="PF01368">
    <property type="entry name" value="DHH"/>
    <property type="match status" value="1"/>
</dbReference>
<keyword evidence="6" id="KW-0175">Coiled coil</keyword>
<feature type="domain" description="DDH" evidence="7">
    <location>
        <begin position="79"/>
        <end position="232"/>
    </location>
</feature>
<dbReference type="InterPro" id="IPR001667">
    <property type="entry name" value="DDH_dom"/>
</dbReference>
<proteinExistence type="inferred from homology"/>
<comment type="similarity">
    <text evidence="1">Belongs to the RecJ family.</text>
</comment>
<feature type="domain" description="RecJ OB" evidence="9">
    <location>
        <begin position="466"/>
        <end position="566"/>
    </location>
</feature>
<keyword evidence="5 10" id="KW-0269">Exonuclease</keyword>
<protein>
    <recommendedName>
        <fullName evidence="2">Single-stranded-DNA-specific exonuclease RecJ</fullName>
    </recommendedName>
</protein>
<dbReference type="Proteomes" id="UP000229757">
    <property type="component" value="Chromosome"/>
</dbReference>
<keyword evidence="11" id="KW-1185">Reference proteome</keyword>
<dbReference type="PANTHER" id="PTHR30255">
    <property type="entry name" value="SINGLE-STRANDED-DNA-SPECIFIC EXONUCLEASE RECJ"/>
    <property type="match status" value="1"/>
</dbReference>
<dbReference type="FunFam" id="3.90.1640.30:FF:000001">
    <property type="entry name" value="Single-stranded-DNA-specific exonuclease RecJ"/>
    <property type="match status" value="1"/>
</dbReference>
<dbReference type="InterPro" id="IPR051673">
    <property type="entry name" value="SSDNA_exonuclease_RecJ"/>
</dbReference>
<dbReference type="SUPFAM" id="SSF64182">
    <property type="entry name" value="DHH phosphoesterases"/>
    <property type="match status" value="1"/>
</dbReference>
<dbReference type="AlphaFoldDB" id="A0A2K8KRU2"/>
<dbReference type="InterPro" id="IPR004610">
    <property type="entry name" value="RecJ"/>
</dbReference>
<dbReference type="InterPro" id="IPR041122">
    <property type="entry name" value="RecJ_OB"/>
</dbReference>
<organism evidence="10 11">
    <name type="scientific">Reinekea forsetii</name>
    <dbReference type="NCBI Taxonomy" id="1336806"/>
    <lineage>
        <taxon>Bacteria</taxon>
        <taxon>Pseudomonadati</taxon>
        <taxon>Pseudomonadota</taxon>
        <taxon>Gammaproteobacteria</taxon>
        <taxon>Oceanospirillales</taxon>
        <taxon>Saccharospirillaceae</taxon>
        <taxon>Reinekea</taxon>
    </lineage>
</organism>